<name>A0A1V4K749_PATFA</name>
<comment type="caution">
    <text evidence="2">The sequence shown here is derived from an EMBL/GenBank/DDBJ whole genome shotgun (WGS) entry which is preliminary data.</text>
</comment>
<evidence type="ECO:0000313" key="2">
    <source>
        <dbReference type="EMBL" id="OPJ80254.1"/>
    </source>
</evidence>
<reference evidence="2 3" key="1">
    <citation type="submission" date="2016-02" db="EMBL/GenBank/DDBJ databases">
        <title>Band-tailed pigeon sequencing and assembly.</title>
        <authorList>
            <person name="Soares A.E."/>
            <person name="Novak B.J."/>
            <person name="Rice E.S."/>
            <person name="O'Connell B."/>
            <person name="Chang D."/>
            <person name="Weber S."/>
            <person name="Shapiro B."/>
        </authorList>
    </citation>
    <scope>NUCLEOTIDE SEQUENCE [LARGE SCALE GENOMIC DNA]</scope>
    <source>
        <strain evidence="2">BTP2013</strain>
        <tissue evidence="2">Blood</tissue>
    </source>
</reference>
<evidence type="ECO:0000256" key="1">
    <source>
        <dbReference type="SAM" id="MobiDB-lite"/>
    </source>
</evidence>
<feature type="region of interest" description="Disordered" evidence="1">
    <location>
        <begin position="130"/>
        <end position="149"/>
    </location>
</feature>
<dbReference type="AlphaFoldDB" id="A0A1V4K749"/>
<protein>
    <submittedName>
        <fullName evidence="2">Uncharacterized protein</fullName>
    </submittedName>
</protein>
<dbReference type="Proteomes" id="UP000190648">
    <property type="component" value="Unassembled WGS sequence"/>
</dbReference>
<dbReference type="EMBL" id="LSYS01004331">
    <property type="protein sequence ID" value="OPJ80254.1"/>
    <property type="molecule type" value="Genomic_DNA"/>
</dbReference>
<accession>A0A1V4K749</accession>
<evidence type="ECO:0000313" key="3">
    <source>
        <dbReference type="Proteomes" id="UP000190648"/>
    </source>
</evidence>
<sequence length="233" mass="25344">MFSLLCHLSYGKSRKEEREDLRKELILSVNLLIGCDDTHPDKKSCIRWAQGSILPSIMSTAVTDPPLGSSFLLLSFLLFCPRSAFLVDCATITISSERLKSSVLKKGAGFTEAEVTLGAGEAAGTEWLPAGSPAPEAEAAPWGTGGQPDSTASKLFNSMWVKMDEIMRTGLSYCNTKVLAGHSGWLYSGDSLALRARDSNCNVNKGPLPNLMQRFMVTNHLDRLREETGQARS</sequence>
<proteinExistence type="predicted"/>
<gene>
    <name evidence="2" type="ORF">AV530_002613</name>
</gene>
<keyword evidence="3" id="KW-1185">Reference proteome</keyword>
<organism evidence="2 3">
    <name type="scientific">Patagioenas fasciata monilis</name>
    <dbReference type="NCBI Taxonomy" id="372326"/>
    <lineage>
        <taxon>Eukaryota</taxon>
        <taxon>Metazoa</taxon>
        <taxon>Chordata</taxon>
        <taxon>Craniata</taxon>
        <taxon>Vertebrata</taxon>
        <taxon>Euteleostomi</taxon>
        <taxon>Archelosauria</taxon>
        <taxon>Archosauria</taxon>
        <taxon>Dinosauria</taxon>
        <taxon>Saurischia</taxon>
        <taxon>Theropoda</taxon>
        <taxon>Coelurosauria</taxon>
        <taxon>Aves</taxon>
        <taxon>Neognathae</taxon>
        <taxon>Neoaves</taxon>
        <taxon>Columbimorphae</taxon>
        <taxon>Columbiformes</taxon>
        <taxon>Columbidae</taxon>
        <taxon>Patagioenas</taxon>
    </lineage>
</organism>
<feature type="compositionally biased region" description="Low complexity" evidence="1">
    <location>
        <begin position="130"/>
        <end position="142"/>
    </location>
</feature>